<evidence type="ECO:0000313" key="3">
    <source>
        <dbReference type="Proteomes" id="UP000003947"/>
    </source>
</evidence>
<keyword evidence="3" id="KW-1185">Reference proteome</keyword>
<feature type="chain" id="PRO_5003697913" evidence="1">
    <location>
        <begin position="20"/>
        <end position="130"/>
    </location>
</feature>
<evidence type="ECO:0000256" key="1">
    <source>
        <dbReference type="SAM" id="SignalP"/>
    </source>
</evidence>
<dbReference type="RefSeq" id="WP_009492161.1">
    <property type="nucleotide sequence ID" value="NZ_CP141050.1"/>
</dbReference>
<feature type="signal peptide" evidence="1">
    <location>
        <begin position="1"/>
        <end position="19"/>
    </location>
</feature>
<evidence type="ECO:0000313" key="2">
    <source>
        <dbReference type="EMBL" id="EIM26182.1"/>
    </source>
</evidence>
<name>I4YQE0_9HYPH</name>
<dbReference type="HOGENOM" id="CLU_159289_0_0_5"/>
<accession>I4YQE0</accession>
<reference evidence="2 3" key="1">
    <citation type="submission" date="2012-02" db="EMBL/GenBank/DDBJ databases">
        <title>Improved High-Quality Draft sequence of Microvirga sp. WSM3557.</title>
        <authorList>
            <consortium name="US DOE Joint Genome Institute"/>
            <person name="Lucas S."/>
            <person name="Han J."/>
            <person name="Lapidus A."/>
            <person name="Cheng J.-F."/>
            <person name="Goodwin L."/>
            <person name="Pitluck S."/>
            <person name="Peters L."/>
            <person name="Zhang X."/>
            <person name="Detter J.C."/>
            <person name="Han C."/>
            <person name="Tapia R."/>
            <person name="Land M."/>
            <person name="Hauser L."/>
            <person name="Kyrpides N."/>
            <person name="Ivanova N."/>
            <person name="Pagani I."/>
            <person name="Brau L."/>
            <person name="Yates R."/>
            <person name="O'Hara G."/>
            <person name="Rui T."/>
            <person name="Howieson J."/>
            <person name="Reeve W."/>
            <person name="Woyke T."/>
        </authorList>
    </citation>
    <scope>NUCLEOTIDE SEQUENCE [LARGE SCALE GENOMIC DNA]</scope>
    <source>
        <strain evidence="2 3">WSM3557</strain>
    </source>
</reference>
<dbReference type="EMBL" id="JH660646">
    <property type="protein sequence ID" value="EIM26182.1"/>
    <property type="molecule type" value="Genomic_DNA"/>
</dbReference>
<organism evidence="2 3">
    <name type="scientific">Microvirga lotononidis</name>
    <dbReference type="NCBI Taxonomy" id="864069"/>
    <lineage>
        <taxon>Bacteria</taxon>
        <taxon>Pseudomonadati</taxon>
        <taxon>Pseudomonadota</taxon>
        <taxon>Alphaproteobacteria</taxon>
        <taxon>Hyphomicrobiales</taxon>
        <taxon>Methylobacteriaceae</taxon>
        <taxon>Microvirga</taxon>
    </lineage>
</organism>
<dbReference type="OrthoDB" id="6402870at2"/>
<dbReference type="Proteomes" id="UP000003947">
    <property type="component" value="Unassembled WGS sequence"/>
</dbReference>
<dbReference type="eggNOG" id="ENOG502ZNUX">
    <property type="taxonomic scope" value="Bacteria"/>
</dbReference>
<sequence precursor="true">MRRFGILVAGLAVSVSAYAAEHTPAERGEICRAAIGGVMGRKPSIMKAQAEGEVSVITYNRPSDGKLWSYRCRLEGNRVIWATETGRWRTDPLDSVVTFEVLDKGKRVRIVERHEDGSQNEYSYHRSELR</sequence>
<dbReference type="AlphaFoldDB" id="I4YQE0"/>
<dbReference type="PATRIC" id="fig|864069.3.peg.5529"/>
<proteinExistence type="predicted"/>
<gene>
    <name evidence="2" type="ORF">MicloDRAFT_00051400</name>
</gene>
<keyword evidence="1" id="KW-0732">Signal</keyword>
<protein>
    <submittedName>
        <fullName evidence="2">Uncharacterized protein</fullName>
    </submittedName>
</protein>